<feature type="compositionally biased region" description="Acidic residues" evidence="1">
    <location>
        <begin position="685"/>
        <end position="694"/>
    </location>
</feature>
<evidence type="ECO:0000313" key="4">
    <source>
        <dbReference type="EMBL" id="KAK7743100.1"/>
    </source>
</evidence>
<evidence type="ECO:0000256" key="2">
    <source>
        <dbReference type="SAM" id="Phobius"/>
    </source>
</evidence>
<dbReference type="Proteomes" id="UP001320245">
    <property type="component" value="Unassembled WGS sequence"/>
</dbReference>
<feature type="compositionally biased region" description="Polar residues" evidence="1">
    <location>
        <begin position="825"/>
        <end position="835"/>
    </location>
</feature>
<name>A0AAN9U839_9PEZI</name>
<feature type="region of interest" description="Disordered" evidence="1">
    <location>
        <begin position="795"/>
        <end position="844"/>
    </location>
</feature>
<comment type="caution">
    <text evidence="4">The sequence shown here is derived from an EMBL/GenBank/DDBJ whole genome shotgun (WGS) entry which is preliminary data.</text>
</comment>
<sequence length="844" mass="92075">MRGLLKAGVLLAPVLAGAVALEEDSIPSAVITLHLPESGEPTTNQDLVFVINIQESYDACGYGNVTIESQNLIESGSGPLPMDKDRVVDASWNFTCVTWNGKPQEQLLSLNIDFVDGQPIEDVGFTIRFQQVAPVWISDIEGSASMTRLHSLPQGGNDDHHEIDLDAEMAELDFLRWQIAELSHVIRAKEDRLAEVFGWEPRPGHHHIEDCDSLKCALGAIVHWIKGAATSVSYGGERHHGPHGPHGHHGPRPDGHGPQGKHGKDEESHFPQHPGHPNGTHPQPPPSPPHGRPDFHHPPPFCKCAPPPPPPHGEHPPPPPPPSHGEYPPPPPPPSHGEYPPPPPPPAHGEYPPPPPPPSHNEYPPPPPPHQGEYLPPPPPPHHGDYPPPPPDSGLLGALFGFTHPHRPSPHMPWEHAPWQPMPAGGHQRHEYGHGPGPEEEPVRHEGDHKGEQEPGNEFEHRPEEHGEKPHRDGHHHPNEPERPHRPEDHQTANDVPQPEIVAEEQDDQAAADVDAEAQPEESEDTVPSENTPEFEEPELRRDFEHGPPNDFPPPHGGPHEHGGFQSPPPHHGPLDGPHDTPPNHRPDPHGPPPPGPPPPPGLPPPGPPHGSALSHVASAFASLILFSVFASILYQRYVRKSIRTPRRYRGDYNAPWFKKVCFGPHYYERSQDQEKEAMLRGSDEDSDDDEGSDDLIARDISEFRIAADVVSEMVAVEDERVMAHSRQSSQVSAAPMMQQTQAYAPPHVIPTNSIPVPMSNVQLTADPATMAAMAAMFPDLHHAETVDELPAYQEADRDSEADVSELASSMVSDGYRPGCAGASYTPSESGSQGASDILGDTKN</sequence>
<proteinExistence type="predicted"/>
<feature type="region of interest" description="Disordered" evidence="1">
    <location>
        <begin position="673"/>
        <end position="694"/>
    </location>
</feature>
<dbReference type="EMBL" id="JAJSPL020000014">
    <property type="protein sequence ID" value="KAK7743100.1"/>
    <property type="molecule type" value="Genomic_DNA"/>
</dbReference>
<keyword evidence="3" id="KW-0732">Signal</keyword>
<feature type="compositionally biased region" description="Basic and acidic residues" evidence="1">
    <location>
        <begin position="673"/>
        <end position="684"/>
    </location>
</feature>
<keyword evidence="2" id="KW-0472">Membrane</keyword>
<feature type="signal peptide" evidence="3">
    <location>
        <begin position="1"/>
        <end position="20"/>
    </location>
</feature>
<feature type="compositionally biased region" description="Pro residues" evidence="1">
    <location>
        <begin position="590"/>
        <end position="609"/>
    </location>
</feature>
<gene>
    <name evidence="4" type="ORF">SLS53_004185</name>
</gene>
<protein>
    <submittedName>
        <fullName evidence="4">Uncharacterized protein</fullName>
    </submittedName>
</protein>
<feature type="compositionally biased region" description="Acidic residues" evidence="1">
    <location>
        <begin position="502"/>
        <end position="537"/>
    </location>
</feature>
<keyword evidence="5" id="KW-1185">Reference proteome</keyword>
<evidence type="ECO:0000313" key="5">
    <source>
        <dbReference type="Proteomes" id="UP001320245"/>
    </source>
</evidence>
<feature type="compositionally biased region" description="Pro residues" evidence="1">
    <location>
        <begin position="298"/>
        <end position="392"/>
    </location>
</feature>
<feature type="compositionally biased region" description="Basic and acidic residues" evidence="1">
    <location>
        <begin position="441"/>
        <end position="492"/>
    </location>
</feature>
<feature type="compositionally biased region" description="Low complexity" evidence="1">
    <location>
        <begin position="271"/>
        <end position="281"/>
    </location>
</feature>
<feature type="transmembrane region" description="Helical" evidence="2">
    <location>
        <begin position="613"/>
        <end position="635"/>
    </location>
</feature>
<feature type="compositionally biased region" description="Basic and acidic residues" evidence="1">
    <location>
        <begin position="538"/>
        <end position="548"/>
    </location>
</feature>
<feature type="chain" id="PRO_5042866721" evidence="3">
    <location>
        <begin position="21"/>
        <end position="844"/>
    </location>
</feature>
<keyword evidence="2" id="KW-0812">Transmembrane</keyword>
<feature type="compositionally biased region" description="Basic residues" evidence="1">
    <location>
        <begin position="240"/>
        <end position="250"/>
    </location>
</feature>
<reference evidence="4 5" key="1">
    <citation type="journal article" date="2023" name="PLoS ONE">
        <title>Cytospora paraplurivora sp. nov. isolated from orchards with fruit tree decline syndrome in Ontario, Canada.</title>
        <authorList>
            <person name="Ilyukhin E."/>
            <person name="Nguyen H.D.T."/>
            <person name="Castle A.J."/>
            <person name="Ellouze W."/>
        </authorList>
    </citation>
    <scope>NUCLEOTIDE SEQUENCE [LARGE SCALE GENOMIC DNA]</scope>
    <source>
        <strain evidence="4 5">FDS-564</strain>
    </source>
</reference>
<organism evidence="4 5">
    <name type="scientific">Cytospora paraplurivora</name>
    <dbReference type="NCBI Taxonomy" id="2898453"/>
    <lineage>
        <taxon>Eukaryota</taxon>
        <taxon>Fungi</taxon>
        <taxon>Dikarya</taxon>
        <taxon>Ascomycota</taxon>
        <taxon>Pezizomycotina</taxon>
        <taxon>Sordariomycetes</taxon>
        <taxon>Sordariomycetidae</taxon>
        <taxon>Diaporthales</taxon>
        <taxon>Cytosporaceae</taxon>
        <taxon>Cytospora</taxon>
    </lineage>
</organism>
<evidence type="ECO:0000256" key="1">
    <source>
        <dbReference type="SAM" id="MobiDB-lite"/>
    </source>
</evidence>
<dbReference type="AlphaFoldDB" id="A0AAN9U839"/>
<feature type="compositionally biased region" description="Basic and acidic residues" evidence="1">
    <location>
        <begin position="573"/>
        <end position="589"/>
    </location>
</feature>
<evidence type="ECO:0000256" key="3">
    <source>
        <dbReference type="SAM" id="SignalP"/>
    </source>
</evidence>
<keyword evidence="2" id="KW-1133">Transmembrane helix</keyword>
<feature type="region of interest" description="Disordered" evidence="1">
    <location>
        <begin position="233"/>
        <end position="611"/>
    </location>
</feature>
<accession>A0AAN9U839</accession>